<evidence type="ECO:0000313" key="8">
    <source>
        <dbReference type="EMBL" id="MBM6818882.1"/>
    </source>
</evidence>
<feature type="transmembrane region" description="Helical" evidence="7">
    <location>
        <begin position="254"/>
        <end position="280"/>
    </location>
</feature>
<dbReference type="InterPro" id="IPR001991">
    <property type="entry name" value="Na-dicarboxylate_symporter"/>
</dbReference>
<evidence type="ECO:0000256" key="1">
    <source>
        <dbReference type="ARBA" id="ARBA00004651"/>
    </source>
</evidence>
<name>A0ABS2FFU6_9CLOT</name>
<keyword evidence="6 7" id="KW-0472">Membrane</keyword>
<dbReference type="PANTHER" id="PTHR42865:SF7">
    <property type="entry name" value="PROTON_GLUTAMATE-ASPARTATE SYMPORTER"/>
    <property type="match status" value="1"/>
</dbReference>
<dbReference type="PRINTS" id="PR00173">
    <property type="entry name" value="EDTRNSPORT"/>
</dbReference>
<evidence type="ECO:0000256" key="2">
    <source>
        <dbReference type="ARBA" id="ARBA00022448"/>
    </source>
</evidence>
<keyword evidence="3" id="KW-1003">Cell membrane</keyword>
<proteinExistence type="predicted"/>
<keyword evidence="5 7" id="KW-1133">Transmembrane helix</keyword>
<keyword evidence="4 7" id="KW-0812">Transmembrane</keyword>
<dbReference type="PROSITE" id="PS51257">
    <property type="entry name" value="PROKAR_LIPOPROTEIN"/>
    <property type="match status" value="1"/>
</dbReference>
<dbReference type="EMBL" id="JACJLL010000026">
    <property type="protein sequence ID" value="MBM6818882.1"/>
    <property type="molecule type" value="Genomic_DNA"/>
</dbReference>
<evidence type="ECO:0000256" key="7">
    <source>
        <dbReference type="SAM" id="Phobius"/>
    </source>
</evidence>
<dbReference type="Gene3D" id="1.10.3860.10">
    <property type="entry name" value="Sodium:dicarboxylate symporter"/>
    <property type="match status" value="1"/>
</dbReference>
<dbReference type="PANTHER" id="PTHR42865">
    <property type="entry name" value="PROTON/GLUTAMATE-ASPARTATE SYMPORTER"/>
    <property type="match status" value="1"/>
</dbReference>
<organism evidence="8 9">
    <name type="scientific">Clostridium saudiense</name>
    <dbReference type="NCBI Taxonomy" id="1414720"/>
    <lineage>
        <taxon>Bacteria</taxon>
        <taxon>Bacillati</taxon>
        <taxon>Bacillota</taxon>
        <taxon>Clostridia</taxon>
        <taxon>Eubacteriales</taxon>
        <taxon>Clostridiaceae</taxon>
        <taxon>Clostridium</taxon>
    </lineage>
</organism>
<evidence type="ECO:0000256" key="6">
    <source>
        <dbReference type="ARBA" id="ARBA00023136"/>
    </source>
</evidence>
<evidence type="ECO:0000256" key="5">
    <source>
        <dbReference type="ARBA" id="ARBA00022989"/>
    </source>
</evidence>
<feature type="transmembrane region" description="Helical" evidence="7">
    <location>
        <begin position="222"/>
        <end position="248"/>
    </location>
</feature>
<dbReference type="Proteomes" id="UP000767334">
    <property type="component" value="Unassembled WGS sequence"/>
</dbReference>
<gene>
    <name evidence="8" type="ORF">H6A19_05955</name>
</gene>
<comment type="caution">
    <text evidence="8">The sequence shown here is derived from an EMBL/GenBank/DDBJ whole genome shotgun (WGS) entry which is preliminary data.</text>
</comment>
<evidence type="ECO:0000256" key="4">
    <source>
        <dbReference type="ARBA" id="ARBA00022692"/>
    </source>
</evidence>
<evidence type="ECO:0000313" key="9">
    <source>
        <dbReference type="Proteomes" id="UP000767334"/>
    </source>
</evidence>
<dbReference type="InterPro" id="IPR036458">
    <property type="entry name" value="Na:dicarbo_symporter_sf"/>
</dbReference>
<comment type="subcellular location">
    <subcellularLocation>
        <location evidence="1">Cell membrane</location>
        <topology evidence="1">Multi-pass membrane protein</topology>
    </subcellularLocation>
</comment>
<feature type="transmembrane region" description="Helical" evidence="7">
    <location>
        <begin position="182"/>
        <end position="201"/>
    </location>
</feature>
<keyword evidence="9" id="KW-1185">Reference proteome</keyword>
<feature type="transmembrane region" description="Helical" evidence="7">
    <location>
        <begin position="82"/>
        <end position="103"/>
    </location>
</feature>
<feature type="transmembrane region" description="Helical" evidence="7">
    <location>
        <begin position="20"/>
        <end position="37"/>
    </location>
</feature>
<sequence length="462" mass="48760">MKQMKVSKINNSNKLAIKMAVALILGLVVGVGCIILRENLNANGNAHIWTSINNILFQDISQEGATNAIGVFYILGQLFVNALQLVIVPMVFTSIALAMCKISDTKKLGRISYKTILGFLVTSVFALALAGAVGFIIKNLGLFTANVENVTAQAGVASSTNPLLIIVQAIPNNITAAFSTNGSILAVVFVAVVLGLCINTLGEKIKVLKTLLEEINSIITVFLSFIITKFGPVAIFVLITRTFAIYGVDNLKPALVYVITTVFTLLLFLVFGYALFIAIGARLNPIKFVKKIGKVALFGFSTSSSAATLPLNTKTTTEELGVSEDIASFILPLGMTVNMNGTAIMQVIAAIFIATSAGYDVTIGNIVVIALLALISSVGTPAAPGAGAIILFTVLTGMGYNNDAAILAYSLILAINRPIEMLVTSLNVVGDAATSVVVAKSEGMLDEEIYNNEIVLSRELAE</sequence>
<dbReference type="Pfam" id="PF00375">
    <property type="entry name" value="SDF"/>
    <property type="match status" value="1"/>
</dbReference>
<reference evidence="8 9" key="1">
    <citation type="journal article" date="2021" name="Sci. Rep.">
        <title>The distribution of antibiotic resistance genes in chicken gut microbiota commensals.</title>
        <authorList>
            <person name="Juricova H."/>
            <person name="Matiasovicova J."/>
            <person name="Kubasova T."/>
            <person name="Cejkova D."/>
            <person name="Rychlik I."/>
        </authorList>
    </citation>
    <scope>NUCLEOTIDE SEQUENCE [LARGE SCALE GENOMIC DNA]</scope>
    <source>
        <strain evidence="8 9">An435</strain>
    </source>
</reference>
<accession>A0ABS2FFU6</accession>
<dbReference type="SUPFAM" id="SSF118215">
    <property type="entry name" value="Proton glutamate symport protein"/>
    <property type="match status" value="1"/>
</dbReference>
<feature type="transmembrane region" description="Helical" evidence="7">
    <location>
        <begin position="115"/>
        <end position="137"/>
    </location>
</feature>
<keyword evidence="2" id="KW-0813">Transport</keyword>
<protein>
    <submittedName>
        <fullName evidence="8">Dicarboxylate/amino acid:cation symporter</fullName>
    </submittedName>
</protein>
<evidence type="ECO:0000256" key="3">
    <source>
        <dbReference type="ARBA" id="ARBA00022475"/>
    </source>
</evidence>